<feature type="compositionally biased region" description="Polar residues" evidence="9">
    <location>
        <begin position="716"/>
        <end position="731"/>
    </location>
</feature>
<proteinExistence type="inferred from homology"/>
<evidence type="ECO:0000259" key="11">
    <source>
        <dbReference type="PROSITE" id="PS51322"/>
    </source>
</evidence>
<dbReference type="GO" id="GO:0008333">
    <property type="term" value="P:endosome to lysosome transport"/>
    <property type="evidence" value="ECO:0007669"/>
    <property type="project" value="TreeGrafter"/>
</dbReference>
<protein>
    <submittedName>
        <fullName evidence="12">Ubiquitin-conjugating enzyme E2 variant 3</fullName>
    </submittedName>
</protein>
<dbReference type="InterPro" id="IPR052070">
    <property type="entry name" value="ESCRT-I_UEV_domain"/>
</dbReference>
<evidence type="ECO:0000256" key="4">
    <source>
        <dbReference type="ARBA" id="ARBA00022753"/>
    </source>
</evidence>
<gene>
    <name evidence="12" type="ORF">LTLLF_122315</name>
</gene>
<dbReference type="SUPFAM" id="SSF56327">
    <property type="entry name" value="LDH C-terminal domain-like"/>
    <property type="match status" value="1"/>
</dbReference>
<keyword evidence="5 7" id="KW-0653">Protein transport</keyword>
<dbReference type="GO" id="GO:0016616">
    <property type="term" value="F:oxidoreductase activity, acting on the CH-OH group of donors, NAD or NADP as acceptor"/>
    <property type="evidence" value="ECO:0007669"/>
    <property type="project" value="InterPro"/>
</dbReference>
<dbReference type="Gene3D" id="3.40.50.720">
    <property type="entry name" value="NAD(P)-binding Rossmann-like Domain"/>
    <property type="match status" value="1"/>
</dbReference>
<feature type="domain" description="UEV" evidence="11">
    <location>
        <begin position="2"/>
        <end position="145"/>
    </location>
</feature>
<dbReference type="Proteomes" id="UP000710432">
    <property type="component" value="Unassembled WGS sequence"/>
</dbReference>
<evidence type="ECO:0000256" key="8">
    <source>
        <dbReference type="SAM" id="Coils"/>
    </source>
</evidence>
<feature type="domain" description="UEV" evidence="11">
    <location>
        <begin position="518"/>
        <end position="661"/>
    </location>
</feature>
<dbReference type="InterPro" id="IPR001236">
    <property type="entry name" value="Lactate/malate_DH_N"/>
</dbReference>
<dbReference type="GO" id="GO:0043130">
    <property type="term" value="F:ubiquitin binding"/>
    <property type="evidence" value="ECO:0007669"/>
    <property type="project" value="TreeGrafter"/>
</dbReference>
<reference evidence="12" key="1">
    <citation type="submission" date="2020-03" db="EMBL/GenBank/DDBJ databases">
        <title>Studies in the Genomics of Life Span.</title>
        <authorList>
            <person name="Glass D."/>
        </authorList>
    </citation>
    <scope>NUCLEOTIDE SEQUENCE</scope>
    <source>
        <strain evidence="12">LTLLF</strain>
        <tissue evidence="12">Muscle</tissue>
    </source>
</reference>
<feature type="region of interest" description="Disordered" evidence="9">
    <location>
        <begin position="713"/>
        <end position="737"/>
    </location>
</feature>
<dbReference type="SMART" id="SM00212">
    <property type="entry name" value="UBCc"/>
    <property type="match status" value="2"/>
</dbReference>
<evidence type="ECO:0000256" key="3">
    <source>
        <dbReference type="ARBA" id="ARBA00022448"/>
    </source>
</evidence>
<dbReference type="Pfam" id="PF05743">
    <property type="entry name" value="UEV"/>
    <property type="match status" value="2"/>
</dbReference>
<dbReference type="GO" id="GO:0006355">
    <property type="term" value="P:regulation of DNA-templated transcription"/>
    <property type="evidence" value="ECO:0007669"/>
    <property type="project" value="UniProtKB-ARBA"/>
</dbReference>
<name>A0A8J6GVU5_MICOH</name>
<dbReference type="Gene3D" id="6.10.250.370">
    <property type="match status" value="1"/>
</dbReference>
<dbReference type="Gene3D" id="6.10.140.820">
    <property type="match status" value="1"/>
</dbReference>
<evidence type="ECO:0000256" key="9">
    <source>
        <dbReference type="SAM" id="MobiDB-lite"/>
    </source>
</evidence>
<dbReference type="Pfam" id="PF09454">
    <property type="entry name" value="Vps23_core"/>
    <property type="match status" value="1"/>
</dbReference>
<dbReference type="CDD" id="cd11685">
    <property type="entry name" value="UEV_TSG101-like"/>
    <property type="match status" value="2"/>
</dbReference>
<accession>A0A8J6GVU5</accession>
<evidence type="ECO:0000256" key="7">
    <source>
        <dbReference type="PROSITE-ProRule" id="PRU00644"/>
    </source>
</evidence>
<feature type="region of interest" description="Disordered" evidence="9">
    <location>
        <begin position="464"/>
        <end position="508"/>
    </location>
</feature>
<evidence type="ECO:0000259" key="10">
    <source>
        <dbReference type="PROSITE" id="PS51312"/>
    </source>
</evidence>
<dbReference type="PANTHER" id="PTHR23306">
    <property type="entry name" value="TUMOR SUSCEPTIBILITY GENE 101 PROTEIN-RELATED"/>
    <property type="match status" value="1"/>
</dbReference>
<dbReference type="PROSITE" id="PS51312">
    <property type="entry name" value="SB"/>
    <property type="match status" value="1"/>
</dbReference>
<dbReference type="FunFam" id="3.10.110.10:FF:000040">
    <property type="entry name" value="tumor susceptibility gene 101 protein"/>
    <property type="match status" value="2"/>
</dbReference>
<dbReference type="SUPFAM" id="SSF140111">
    <property type="entry name" value="Endosomal sorting complex assembly domain"/>
    <property type="match status" value="1"/>
</dbReference>
<dbReference type="GO" id="GO:0019752">
    <property type="term" value="P:carboxylic acid metabolic process"/>
    <property type="evidence" value="ECO:0007669"/>
    <property type="project" value="InterPro"/>
</dbReference>
<keyword evidence="4" id="KW-0967">Endosome</keyword>
<dbReference type="InterPro" id="IPR015955">
    <property type="entry name" value="Lactate_DH/Glyco_Ohase_4_C"/>
</dbReference>
<evidence type="ECO:0000313" key="12">
    <source>
        <dbReference type="EMBL" id="KAH0517249.1"/>
    </source>
</evidence>
<dbReference type="AlphaFoldDB" id="A0A8J6GVU5"/>
<evidence type="ECO:0000256" key="1">
    <source>
        <dbReference type="ARBA" id="ARBA00004177"/>
    </source>
</evidence>
<dbReference type="InterPro" id="IPR037202">
    <property type="entry name" value="ESCRT_assembly_dom"/>
</dbReference>
<dbReference type="InterPro" id="IPR001557">
    <property type="entry name" value="L-lactate/malate_DH"/>
</dbReference>
<evidence type="ECO:0000256" key="6">
    <source>
        <dbReference type="ARBA" id="ARBA00023054"/>
    </source>
</evidence>
<dbReference type="EMBL" id="JAATJU010016896">
    <property type="protein sequence ID" value="KAH0517249.1"/>
    <property type="molecule type" value="Genomic_DNA"/>
</dbReference>
<dbReference type="InterPro" id="IPR016135">
    <property type="entry name" value="UBQ-conjugating_enzyme/RWD"/>
</dbReference>
<keyword evidence="6 8" id="KW-0175">Coiled coil</keyword>
<dbReference type="PANTHER" id="PTHR23306:SF17">
    <property type="entry name" value="TUMOR SUSCEPTIBILITY GENE 101 PROTEIN"/>
    <property type="match status" value="1"/>
</dbReference>
<dbReference type="Gene3D" id="3.10.110.10">
    <property type="entry name" value="Ubiquitin Conjugating Enzyme"/>
    <property type="match status" value="2"/>
</dbReference>
<feature type="domain" description="SB" evidence="10">
    <location>
        <begin position="839"/>
        <end position="907"/>
    </location>
</feature>
<comment type="caution">
    <text evidence="12">The sequence shown here is derived from an EMBL/GenBank/DDBJ whole genome shotgun (WGS) entry which is preliminary data.</text>
</comment>
<evidence type="ECO:0000256" key="5">
    <source>
        <dbReference type="ARBA" id="ARBA00022927"/>
    </source>
</evidence>
<organism evidence="12 13">
    <name type="scientific">Microtus ochrogaster</name>
    <name type="common">Prairie vole</name>
    <dbReference type="NCBI Taxonomy" id="79684"/>
    <lineage>
        <taxon>Eukaryota</taxon>
        <taxon>Metazoa</taxon>
        <taxon>Chordata</taxon>
        <taxon>Craniata</taxon>
        <taxon>Vertebrata</taxon>
        <taxon>Euteleostomi</taxon>
        <taxon>Mammalia</taxon>
        <taxon>Eutheria</taxon>
        <taxon>Euarchontoglires</taxon>
        <taxon>Glires</taxon>
        <taxon>Rodentia</taxon>
        <taxon>Myomorpha</taxon>
        <taxon>Muroidea</taxon>
        <taxon>Cricetidae</taxon>
        <taxon>Arvicolinae</taxon>
        <taxon>Microtus</taxon>
    </lineage>
</organism>
<dbReference type="InterPro" id="IPR008883">
    <property type="entry name" value="UEV_N"/>
</dbReference>
<dbReference type="Gene3D" id="3.90.110.10">
    <property type="entry name" value="Lactate dehydrogenase/glycoside hydrolase, family 4, C-terminal"/>
    <property type="match status" value="1"/>
</dbReference>
<dbReference type="PRINTS" id="PR00086">
    <property type="entry name" value="LLDHDRGNASE"/>
</dbReference>
<sequence length="1167" mass="128569">MEFDCEAVRRLLGKYKFRDLTVEELKNVNMFFPHFRYSMDTYVFKDTSQKDLLNFTGTIPVMYQGNTYNIPIRFWILDSHPFAPPICFLKPTANMEISVGKHVDAKGRIYLPYLQNWSHPKSVIVGLIKEMIAKFQEELPLYSVPSSNEAQQVDLLAYIAKITEGVSDINSRGWTNHETKIANKITVVGSGDLGIACTMAISAKGIADKLLLLDLSDGTNQGTMDLDIFNLPNVEISKDLSASAHSKVVIFTANSLGGSESYLHAVQSNVDMFRALVPALGHYSQHAVLLVASQPVEIMSYVTWKLSTFPANRVIGIGCNLDSQRLQYIITNVLKAQTPGKEVWVIGEQGENKVCSWSGRDGVMSHSSLAQLSSRAMELLRVKGQRSWSVSLSVADLVDTIVNNKKKVHSVSTLAKLERVAQDQGLPWDPAKQGLLGASRKVCRQYPARWQLWELIRRHPTHSSSRRAALSEVTRRKRKHGPPASCLAGAGRRRLSGGLGRPRGADPLPVGTEARAMAVSESQLKKMMSKYKYRDLTVRQTVNVIAMYKDLKPVLDSYVFNDGSSRELVNLTGTIPVRYRGNTYNIPICLWLLDTYPYNPPICFVKPTSSMTIKTGKHVDANGKIYLPYLHDWKHPRSELLELIQIMIVIFGEEPPVFSRPTVSASYPPYTATGPPNTSYMPGMPSGISAYPSGYPPNPSAYPGCPYPPAGPYPATTSSQYPSQPPVTTVGPSRDGTISEDTIRASLISAVSDKLRWRMKEEMDGAQAELNALKRTEEDLKKGHQKLEEMVTRLDQEVAEVDKNIELLKKKDEELSSALEKMENQSENNDIDEVIIPTAPLYKQILNLYAEENAIEDTIFYLGEALRRGVIDLDVFLKHLWGISGASGASLGHHWSIPGASLGHLWGITGASLGHPWSIRGTSLEHLWSIPGASLGHPWSISGASLEHLWGIPGASLEHPWSISGASLEHLWGIPGASLGHPWSISGASLEHLEHLWGITGASLEHLWGISGASLEHLWGIPGASVEHPWSISGASLEHLWGIPEASLGHLWSIWSISGASLEHPWSISGASLGHHWSISGASLEHPWNIPGASLEHPWSISGASLEHLWGIPGASLGHIWSIWSISGASLEHPWSISEPSLGHLWSIWSIPGESLEHGSRPHSCYS</sequence>
<dbReference type="InterPro" id="IPR036291">
    <property type="entry name" value="NAD(P)-bd_dom_sf"/>
</dbReference>
<evidence type="ECO:0000313" key="13">
    <source>
        <dbReference type="Proteomes" id="UP000710432"/>
    </source>
</evidence>
<comment type="similarity">
    <text evidence="2">Belongs to the ubiquitin-conjugating enzyme family. UEV subfamily.</text>
</comment>
<dbReference type="GO" id="GO:0000813">
    <property type="term" value="C:ESCRT I complex"/>
    <property type="evidence" value="ECO:0007669"/>
    <property type="project" value="TreeGrafter"/>
</dbReference>
<dbReference type="SUPFAM" id="SSF54495">
    <property type="entry name" value="UBC-like"/>
    <property type="match status" value="2"/>
</dbReference>
<dbReference type="GO" id="GO:0015031">
    <property type="term" value="P:protein transport"/>
    <property type="evidence" value="ECO:0007669"/>
    <property type="project" value="UniProtKB-UniRule"/>
</dbReference>
<feature type="coiled-coil region" evidence="8">
    <location>
        <begin position="756"/>
        <end position="828"/>
    </location>
</feature>
<dbReference type="PROSITE" id="PS51322">
    <property type="entry name" value="UEV"/>
    <property type="match status" value="2"/>
</dbReference>
<dbReference type="InterPro" id="IPR017916">
    <property type="entry name" value="SB_dom"/>
</dbReference>
<dbReference type="GO" id="GO:0005634">
    <property type="term" value="C:nucleus"/>
    <property type="evidence" value="ECO:0007669"/>
    <property type="project" value="UniProtKB-ARBA"/>
</dbReference>
<keyword evidence="3 7" id="KW-0813">Transport</keyword>
<dbReference type="SUPFAM" id="SSF51735">
    <property type="entry name" value="NAD(P)-binding Rossmann-fold domains"/>
    <property type="match status" value="1"/>
</dbReference>
<dbReference type="Pfam" id="PF00056">
    <property type="entry name" value="Ldh_1_N"/>
    <property type="match status" value="1"/>
</dbReference>
<comment type="subcellular location">
    <subcellularLocation>
        <location evidence="1">Endosome</location>
    </subcellularLocation>
</comment>
<evidence type="ECO:0000256" key="2">
    <source>
        <dbReference type="ARBA" id="ARBA00009594"/>
    </source>
</evidence>